<accession>A0A9P0EQ50</accession>
<evidence type="ECO:0000313" key="1">
    <source>
        <dbReference type="EMBL" id="CAH0059301.1"/>
    </source>
</evidence>
<dbReference type="Proteomes" id="UP000775872">
    <property type="component" value="Unassembled WGS sequence"/>
</dbReference>
<sequence>MTHDMNSIPSDFTTTVNEFCVGIVVNFHDSSMALSKVIEKAEGGNAQEDMTRFQTALNGRFPALIAKELEADDGPLLVYSIRERIW</sequence>
<evidence type="ECO:0000313" key="2">
    <source>
        <dbReference type="Proteomes" id="UP000775872"/>
    </source>
</evidence>
<comment type="caution">
    <text evidence="1">The sequence shown here is derived from an EMBL/GenBank/DDBJ whole genome shotgun (WGS) entry which is preliminary data.</text>
</comment>
<gene>
    <name evidence="1" type="ORF">CSOL1703_00011337</name>
</gene>
<keyword evidence="2" id="KW-1185">Reference proteome</keyword>
<reference evidence="1" key="1">
    <citation type="submission" date="2021-10" db="EMBL/GenBank/DDBJ databases">
        <authorList>
            <person name="Piombo E."/>
        </authorList>
    </citation>
    <scope>NUCLEOTIDE SEQUENCE</scope>
</reference>
<proteinExistence type="predicted"/>
<protein>
    <submittedName>
        <fullName evidence="1">Uncharacterized protein</fullName>
    </submittedName>
</protein>
<dbReference type="EMBL" id="CABFOC020000097">
    <property type="protein sequence ID" value="CAH0059301.1"/>
    <property type="molecule type" value="Genomic_DNA"/>
</dbReference>
<dbReference type="AlphaFoldDB" id="A0A9P0EQ50"/>
<name>A0A9P0EQ50_9HYPO</name>
<organism evidence="1 2">
    <name type="scientific">Clonostachys solani</name>
    <dbReference type="NCBI Taxonomy" id="160281"/>
    <lineage>
        <taxon>Eukaryota</taxon>
        <taxon>Fungi</taxon>
        <taxon>Dikarya</taxon>
        <taxon>Ascomycota</taxon>
        <taxon>Pezizomycotina</taxon>
        <taxon>Sordariomycetes</taxon>
        <taxon>Hypocreomycetidae</taxon>
        <taxon>Hypocreales</taxon>
        <taxon>Bionectriaceae</taxon>
        <taxon>Clonostachys</taxon>
    </lineage>
</organism>